<organism evidence="1 2">
    <name type="scientific">Halteria grandinella</name>
    <dbReference type="NCBI Taxonomy" id="5974"/>
    <lineage>
        <taxon>Eukaryota</taxon>
        <taxon>Sar</taxon>
        <taxon>Alveolata</taxon>
        <taxon>Ciliophora</taxon>
        <taxon>Intramacronucleata</taxon>
        <taxon>Spirotrichea</taxon>
        <taxon>Stichotrichia</taxon>
        <taxon>Sporadotrichida</taxon>
        <taxon>Halteriidae</taxon>
        <taxon>Halteria</taxon>
    </lineage>
</organism>
<reference evidence="1" key="1">
    <citation type="submission" date="2019-06" db="EMBL/GenBank/DDBJ databases">
        <authorList>
            <person name="Zheng W."/>
        </authorList>
    </citation>
    <scope>NUCLEOTIDE SEQUENCE</scope>
    <source>
        <strain evidence="1">QDHG01</strain>
    </source>
</reference>
<name>A0A8J8N9P5_HALGN</name>
<sequence length="157" mass="17358">MPCGGIPAGIPYGIYCVFAFLIGDAASDCLFAAVGTKSFCPMARAAMDLRCLVWCSLICMRCLSSSISTRSISSGVSVTKSTFLRRRMVMKVMMMQKTISIQYKMASKMGRSTEVSGQVKYKMTTMMCQIMLTIPIKSERTTVGFPKKENIRTIVPR</sequence>
<dbReference type="EMBL" id="RRYP01033468">
    <property type="protein sequence ID" value="TNV70721.1"/>
    <property type="molecule type" value="Genomic_DNA"/>
</dbReference>
<protein>
    <submittedName>
        <fullName evidence="1">Uncharacterized protein</fullName>
    </submittedName>
</protein>
<accession>A0A8J8N9P5</accession>
<dbReference type="AlphaFoldDB" id="A0A8J8N9P5"/>
<evidence type="ECO:0000313" key="1">
    <source>
        <dbReference type="EMBL" id="TNV70721.1"/>
    </source>
</evidence>
<evidence type="ECO:0000313" key="2">
    <source>
        <dbReference type="Proteomes" id="UP000785679"/>
    </source>
</evidence>
<proteinExistence type="predicted"/>
<comment type="caution">
    <text evidence="1">The sequence shown here is derived from an EMBL/GenBank/DDBJ whole genome shotgun (WGS) entry which is preliminary data.</text>
</comment>
<dbReference type="Proteomes" id="UP000785679">
    <property type="component" value="Unassembled WGS sequence"/>
</dbReference>
<gene>
    <name evidence="1" type="ORF">FGO68_gene8087</name>
</gene>
<keyword evidence="2" id="KW-1185">Reference proteome</keyword>